<dbReference type="GO" id="GO:0007165">
    <property type="term" value="P:signal transduction"/>
    <property type="evidence" value="ECO:0007669"/>
    <property type="project" value="UniProtKB-KW"/>
</dbReference>
<dbReference type="FunCoup" id="A0A6I8WB07">
    <property type="interactions" value="5"/>
</dbReference>
<evidence type="ECO:0000256" key="6">
    <source>
        <dbReference type="RuleBase" id="RU363108"/>
    </source>
</evidence>
<protein>
    <recommendedName>
        <fullName evidence="6">Gustatory receptor</fullName>
    </recommendedName>
</protein>
<evidence type="ECO:0000256" key="4">
    <source>
        <dbReference type="ARBA" id="ARBA00022989"/>
    </source>
</evidence>
<accession>A0A6I8WB07</accession>
<evidence type="ECO:0000256" key="1">
    <source>
        <dbReference type="ARBA" id="ARBA00004651"/>
    </source>
</evidence>
<evidence type="ECO:0000313" key="7">
    <source>
        <dbReference type="Proteomes" id="UP000001819"/>
    </source>
</evidence>
<feature type="transmembrane region" description="Helical" evidence="6">
    <location>
        <begin position="67"/>
        <end position="87"/>
    </location>
</feature>
<dbReference type="Pfam" id="PF08395">
    <property type="entry name" value="7tm_7"/>
    <property type="match status" value="1"/>
</dbReference>
<dbReference type="InterPro" id="IPR013604">
    <property type="entry name" value="7TM_chemorcpt"/>
</dbReference>
<dbReference type="GO" id="GO:0005886">
    <property type="term" value="C:plasma membrane"/>
    <property type="evidence" value="ECO:0007669"/>
    <property type="project" value="UniProtKB-SubCell"/>
</dbReference>
<keyword evidence="3 6" id="KW-0812">Transmembrane</keyword>
<feature type="transmembrane region" description="Helical" evidence="6">
    <location>
        <begin position="305"/>
        <end position="325"/>
    </location>
</feature>
<comment type="function">
    <text evidence="6">Gustatory receptor which mediates acceptance or avoidance behavior, depending on its substrates.</text>
</comment>
<dbReference type="AlphaFoldDB" id="A0A6I8WB07"/>
<dbReference type="KEGG" id="dpo:4814579"/>
<feature type="transmembrane region" description="Helical" evidence="6">
    <location>
        <begin position="31"/>
        <end position="55"/>
    </location>
</feature>
<dbReference type="InParanoid" id="A0A6I8WB07"/>
<feature type="transmembrane region" description="Helical" evidence="6">
    <location>
        <begin position="160"/>
        <end position="186"/>
    </location>
</feature>
<sequence>MGLFLSLAGWVRTHSKRTLVYRQLLSAMWARWLYTLLLRIWMIQGLVLGITGHYYSPSRRRLVPSRVLHWYSWLMMLATLALYWGYWLYAQDYFVQGTFRRHGFVQSLSYGTVVLQLIALVVQTVLRMSREQEVCAVFNELMAMRSTVSRVHPQGEPSRFYYVVFFGRLFNYLQNLNFSLSILLIVDMRSVNVCDYLSNFYFVYMSLVRDTLLMSYILLLLELGEALRVNAEHPRTSYAGLMRQLQRQERLLRLVRRVHRLYAWQVLATMFFQLYFNMATFYVGYSFLAASSAPVTGFRVWNAKFLLTVLTFITKLFDGLLLQIVGERLLAQGNKPCEGPRVEDATYMQAAQRQVSRPGPDQKITLSSIP</sequence>
<comment type="similarity">
    <text evidence="6">Belongs to the insect chemoreceptor superfamily. Gustatory receptor (GR) family.</text>
</comment>
<name>A0A6I8WB07_DROPS</name>
<evidence type="ECO:0000256" key="2">
    <source>
        <dbReference type="ARBA" id="ARBA00022475"/>
    </source>
</evidence>
<comment type="subcellular location">
    <subcellularLocation>
        <location evidence="1 6">Cell membrane</location>
        <topology evidence="1 6">Multi-pass membrane protein</topology>
    </subcellularLocation>
</comment>
<keyword evidence="6" id="KW-0807">Transducer</keyword>
<keyword evidence="4 6" id="KW-1133">Transmembrane helix</keyword>
<evidence type="ECO:0000256" key="3">
    <source>
        <dbReference type="ARBA" id="ARBA00022692"/>
    </source>
</evidence>
<reference evidence="8" key="1">
    <citation type="submission" date="2025-08" db="UniProtKB">
        <authorList>
            <consortium name="RefSeq"/>
        </authorList>
    </citation>
    <scope>IDENTIFICATION</scope>
    <source>
        <strain evidence="8">MV-25-SWS-2005</strain>
        <tissue evidence="8">Whole body</tissue>
    </source>
</reference>
<feature type="transmembrane region" description="Helical" evidence="6">
    <location>
        <begin position="261"/>
        <end position="285"/>
    </location>
</feature>
<feature type="transmembrane region" description="Helical" evidence="6">
    <location>
        <begin position="201"/>
        <end position="221"/>
    </location>
</feature>
<dbReference type="RefSeq" id="XP_033240457.1">
    <property type="nucleotide sequence ID" value="XM_033384566.1"/>
</dbReference>
<keyword evidence="2 6" id="KW-1003">Cell membrane</keyword>
<evidence type="ECO:0000256" key="5">
    <source>
        <dbReference type="ARBA" id="ARBA00023136"/>
    </source>
</evidence>
<organism evidence="7 8">
    <name type="scientific">Drosophila pseudoobscura pseudoobscura</name>
    <name type="common">Fruit fly</name>
    <dbReference type="NCBI Taxonomy" id="46245"/>
    <lineage>
        <taxon>Eukaryota</taxon>
        <taxon>Metazoa</taxon>
        <taxon>Ecdysozoa</taxon>
        <taxon>Arthropoda</taxon>
        <taxon>Hexapoda</taxon>
        <taxon>Insecta</taxon>
        <taxon>Pterygota</taxon>
        <taxon>Neoptera</taxon>
        <taxon>Endopterygota</taxon>
        <taxon>Diptera</taxon>
        <taxon>Brachycera</taxon>
        <taxon>Muscomorpha</taxon>
        <taxon>Ephydroidea</taxon>
        <taxon>Drosophilidae</taxon>
        <taxon>Drosophila</taxon>
        <taxon>Sophophora</taxon>
    </lineage>
</organism>
<dbReference type="Proteomes" id="UP000001819">
    <property type="component" value="Chromosome X"/>
</dbReference>
<keyword evidence="5 6" id="KW-0472">Membrane</keyword>
<keyword evidence="7" id="KW-1185">Reference proteome</keyword>
<feature type="transmembrane region" description="Helical" evidence="6">
    <location>
        <begin position="107"/>
        <end position="126"/>
    </location>
</feature>
<proteinExistence type="inferred from homology"/>
<evidence type="ECO:0000313" key="8">
    <source>
        <dbReference type="RefSeq" id="XP_033240457.1"/>
    </source>
</evidence>
<keyword evidence="6 8" id="KW-0675">Receptor</keyword>
<gene>
    <name evidence="8" type="primary">Gr10b</name>
</gene>
<dbReference type="GO" id="GO:0050909">
    <property type="term" value="P:sensory perception of taste"/>
    <property type="evidence" value="ECO:0007669"/>
    <property type="project" value="InterPro"/>
</dbReference>